<protein>
    <submittedName>
        <fullName evidence="3">Uncharacterized protein</fullName>
    </submittedName>
</protein>
<dbReference type="EMBL" id="CAWYQH010000046">
    <property type="protein sequence ID" value="CAK8677544.1"/>
    <property type="molecule type" value="Genomic_DNA"/>
</dbReference>
<comment type="caution">
    <text evidence="3">The sequence shown here is derived from an EMBL/GenBank/DDBJ whole genome shotgun (WGS) entry which is preliminary data.</text>
</comment>
<evidence type="ECO:0000256" key="2">
    <source>
        <dbReference type="SAM" id="MobiDB-lite"/>
    </source>
</evidence>
<name>A0ABP0FCZ2_CLALP</name>
<feature type="repeat" description="ANK" evidence="1">
    <location>
        <begin position="113"/>
        <end position="145"/>
    </location>
</feature>
<accession>A0ABP0FCZ2</accession>
<dbReference type="Proteomes" id="UP001642483">
    <property type="component" value="Unassembled WGS sequence"/>
</dbReference>
<feature type="region of interest" description="Disordered" evidence="2">
    <location>
        <begin position="25"/>
        <end position="62"/>
    </location>
</feature>
<dbReference type="PROSITE" id="PS50088">
    <property type="entry name" value="ANK_REPEAT"/>
    <property type="match status" value="1"/>
</dbReference>
<reference evidence="3 4" key="1">
    <citation type="submission" date="2024-02" db="EMBL/GenBank/DDBJ databases">
        <authorList>
            <person name="Daric V."/>
            <person name="Darras S."/>
        </authorList>
    </citation>
    <scope>NUCLEOTIDE SEQUENCE [LARGE SCALE GENOMIC DNA]</scope>
</reference>
<evidence type="ECO:0000313" key="4">
    <source>
        <dbReference type="Proteomes" id="UP001642483"/>
    </source>
</evidence>
<keyword evidence="1" id="KW-0040">ANK repeat</keyword>
<evidence type="ECO:0000256" key="1">
    <source>
        <dbReference type="PROSITE-ProRule" id="PRU00023"/>
    </source>
</evidence>
<evidence type="ECO:0000313" key="3">
    <source>
        <dbReference type="EMBL" id="CAK8677544.1"/>
    </source>
</evidence>
<organism evidence="3 4">
    <name type="scientific">Clavelina lepadiformis</name>
    <name type="common">Light-bulb sea squirt</name>
    <name type="synonym">Ascidia lepadiformis</name>
    <dbReference type="NCBI Taxonomy" id="159417"/>
    <lineage>
        <taxon>Eukaryota</taxon>
        <taxon>Metazoa</taxon>
        <taxon>Chordata</taxon>
        <taxon>Tunicata</taxon>
        <taxon>Ascidiacea</taxon>
        <taxon>Aplousobranchia</taxon>
        <taxon>Clavelinidae</taxon>
        <taxon>Clavelina</taxon>
    </lineage>
</organism>
<sequence length="213" mass="24155">MPGTSKIKTTQKEIEIIPVTIINEKKTNGASSQGNNNADTAETSAASNGNNQGQPSVTNGDDASSVENCIWLKLKYGLFYAIDGEFVAGVEEALKKENKQHAVIRDFSPDFAYGTTPMILAAIKNNDEILKILYEKGHELKNYQKEVEKSENIKVEERKIPKNALEYCIQQIEDLRENARFKHELSDFYRELKNDFEELMWSSLDQVDHFVCD</sequence>
<keyword evidence="4" id="KW-1185">Reference proteome</keyword>
<gene>
    <name evidence="3" type="ORF">CVLEPA_LOCUS6913</name>
</gene>
<dbReference type="InterPro" id="IPR002110">
    <property type="entry name" value="Ankyrin_rpt"/>
</dbReference>
<feature type="compositionally biased region" description="Polar residues" evidence="2">
    <location>
        <begin position="28"/>
        <end position="62"/>
    </location>
</feature>
<proteinExistence type="predicted"/>